<feature type="region of interest" description="Disordered" evidence="1">
    <location>
        <begin position="1"/>
        <end position="47"/>
    </location>
</feature>
<feature type="compositionally biased region" description="Basic and acidic residues" evidence="1">
    <location>
        <begin position="1"/>
        <end position="11"/>
    </location>
</feature>
<evidence type="ECO:0000313" key="3">
    <source>
        <dbReference type="Proteomes" id="UP000023152"/>
    </source>
</evidence>
<gene>
    <name evidence="2" type="ORF">RFI_00548</name>
</gene>
<dbReference type="AlphaFoldDB" id="X6PDF1"/>
<comment type="caution">
    <text evidence="2">The sequence shown here is derived from an EMBL/GenBank/DDBJ whole genome shotgun (WGS) entry which is preliminary data.</text>
</comment>
<reference evidence="2 3" key="1">
    <citation type="journal article" date="2013" name="Curr. Biol.">
        <title>The Genome of the Foraminiferan Reticulomyxa filosa.</title>
        <authorList>
            <person name="Glockner G."/>
            <person name="Hulsmann N."/>
            <person name="Schleicher M."/>
            <person name="Noegel A.A."/>
            <person name="Eichinger L."/>
            <person name="Gallinger C."/>
            <person name="Pawlowski J."/>
            <person name="Sierra R."/>
            <person name="Euteneuer U."/>
            <person name="Pillet L."/>
            <person name="Moustafa A."/>
            <person name="Platzer M."/>
            <person name="Groth M."/>
            <person name="Szafranski K."/>
            <person name="Schliwa M."/>
        </authorList>
    </citation>
    <scope>NUCLEOTIDE SEQUENCE [LARGE SCALE GENOMIC DNA]</scope>
</reference>
<protein>
    <submittedName>
        <fullName evidence="2">Uncharacterized protein</fullName>
    </submittedName>
</protein>
<name>X6PDF1_RETFI</name>
<accession>X6PDF1</accession>
<evidence type="ECO:0000256" key="1">
    <source>
        <dbReference type="SAM" id="MobiDB-lite"/>
    </source>
</evidence>
<keyword evidence="3" id="KW-1185">Reference proteome</keyword>
<evidence type="ECO:0000313" key="2">
    <source>
        <dbReference type="EMBL" id="ETO36515.1"/>
    </source>
</evidence>
<proteinExistence type="predicted"/>
<dbReference type="Proteomes" id="UP000023152">
    <property type="component" value="Unassembled WGS sequence"/>
</dbReference>
<organism evidence="2 3">
    <name type="scientific">Reticulomyxa filosa</name>
    <dbReference type="NCBI Taxonomy" id="46433"/>
    <lineage>
        <taxon>Eukaryota</taxon>
        <taxon>Sar</taxon>
        <taxon>Rhizaria</taxon>
        <taxon>Retaria</taxon>
        <taxon>Foraminifera</taxon>
        <taxon>Monothalamids</taxon>
        <taxon>Reticulomyxidae</taxon>
        <taxon>Reticulomyxa</taxon>
    </lineage>
</organism>
<dbReference type="EMBL" id="ASPP01000591">
    <property type="protein sequence ID" value="ETO36515.1"/>
    <property type="molecule type" value="Genomic_DNA"/>
</dbReference>
<sequence length="167" mass="19381">MNPFNKTEKSIKKVGNGRTSVKRTRTEALGNDPSMLSDVSSKRRHQTNKTEYLLQNEIFVVREQIKKKSKKKVESSDEKSKDKETLPIICEGLHEIETGNGRKVVAKFDQNEWKLQTVSVEEINPNDLRFFHVIIYQQLICVFPKQTNKQGKTYSEQAQSLFTFVSW</sequence>